<gene>
    <name evidence="4" type="ORF">K7472_18535</name>
</gene>
<name>A0ABS7QYI6_9ACTN</name>
<reference evidence="4 5" key="1">
    <citation type="submission" date="2021-08" db="EMBL/GenBank/DDBJ databases">
        <title>Streptomyces sp. PTM05 isolated from lichen.</title>
        <authorList>
            <person name="Somphong A."/>
            <person name="Phongsopitanun W."/>
            <person name="Tanasupawat S."/>
        </authorList>
    </citation>
    <scope>NUCLEOTIDE SEQUENCE [LARGE SCALE GENOMIC DNA]</scope>
    <source>
        <strain evidence="4 5">Ptm05</strain>
    </source>
</reference>
<feature type="compositionally biased region" description="Pro residues" evidence="1">
    <location>
        <begin position="1"/>
        <end position="21"/>
    </location>
</feature>
<dbReference type="Pfam" id="PF26056">
    <property type="entry name" value="DUF8017"/>
    <property type="match status" value="1"/>
</dbReference>
<keyword evidence="2" id="KW-0472">Membrane</keyword>
<keyword evidence="2" id="KW-1133">Transmembrane helix</keyword>
<dbReference type="EMBL" id="JAINVZ010000012">
    <property type="protein sequence ID" value="MBY8886847.1"/>
    <property type="molecule type" value="Genomic_DNA"/>
</dbReference>
<evidence type="ECO:0000256" key="2">
    <source>
        <dbReference type="SAM" id="Phobius"/>
    </source>
</evidence>
<feature type="compositionally biased region" description="Low complexity" evidence="1">
    <location>
        <begin position="87"/>
        <end position="100"/>
    </location>
</feature>
<protein>
    <recommendedName>
        <fullName evidence="3">DUF8017 domain-containing protein</fullName>
    </recommendedName>
</protein>
<comment type="caution">
    <text evidence="4">The sequence shown here is derived from an EMBL/GenBank/DDBJ whole genome shotgun (WGS) entry which is preliminary data.</text>
</comment>
<feature type="domain" description="DUF8017" evidence="3">
    <location>
        <begin position="109"/>
        <end position="298"/>
    </location>
</feature>
<feature type="transmembrane region" description="Helical" evidence="2">
    <location>
        <begin position="50"/>
        <end position="73"/>
    </location>
</feature>
<evidence type="ECO:0000256" key="1">
    <source>
        <dbReference type="SAM" id="MobiDB-lite"/>
    </source>
</evidence>
<sequence>MSSQPPPESGVPPRDPAPRPPYGGFGEAPAPWDPAPGTPDAAARRGRKPVVGAVAAVAAVVVLAAVAGGVWLARGGGRKPVALPTASASASVSPSRSAASGPDSGGLAVKPVVPGWHVVVSEEHQVAFDVPPDWTVKDSAWVYTADDADGEPVVGITSTAAYRENTCGGSPLAATGTKGLSARENAHDLEGLARTDARQWAYYGFADPSAPQGKQGTLTSNASVPFADSYGVNGYASSATLTDPPKSAKCATSGAAYTVAWTGPRNQPVVWVLYTDTGGAHTVSTGTIQAVEHSIRPVK</sequence>
<evidence type="ECO:0000313" key="5">
    <source>
        <dbReference type="Proteomes" id="UP001198565"/>
    </source>
</evidence>
<dbReference type="Proteomes" id="UP001198565">
    <property type="component" value="Unassembled WGS sequence"/>
</dbReference>
<evidence type="ECO:0000259" key="3">
    <source>
        <dbReference type="Pfam" id="PF26056"/>
    </source>
</evidence>
<feature type="region of interest" description="Disordered" evidence="1">
    <location>
        <begin position="1"/>
        <end position="47"/>
    </location>
</feature>
<proteinExistence type="predicted"/>
<feature type="region of interest" description="Disordered" evidence="1">
    <location>
        <begin position="87"/>
        <end position="106"/>
    </location>
</feature>
<keyword evidence="5" id="KW-1185">Reference proteome</keyword>
<dbReference type="InterPro" id="IPR058330">
    <property type="entry name" value="DUF8017"/>
</dbReference>
<organism evidence="4 5">
    <name type="scientific">Streptantibioticus parmotrematis</name>
    <dbReference type="NCBI Taxonomy" id="2873249"/>
    <lineage>
        <taxon>Bacteria</taxon>
        <taxon>Bacillati</taxon>
        <taxon>Actinomycetota</taxon>
        <taxon>Actinomycetes</taxon>
        <taxon>Kitasatosporales</taxon>
        <taxon>Streptomycetaceae</taxon>
        <taxon>Streptantibioticus</taxon>
    </lineage>
</organism>
<keyword evidence="2" id="KW-0812">Transmembrane</keyword>
<dbReference type="RefSeq" id="WP_222979466.1">
    <property type="nucleotide sequence ID" value="NZ_JAINVZ010000012.1"/>
</dbReference>
<accession>A0ABS7QYI6</accession>
<evidence type="ECO:0000313" key="4">
    <source>
        <dbReference type="EMBL" id="MBY8886847.1"/>
    </source>
</evidence>